<dbReference type="EMBL" id="BAAAZE010000005">
    <property type="protein sequence ID" value="GAA4014500.1"/>
    <property type="molecule type" value="Genomic_DNA"/>
</dbReference>
<accession>A0ABP7SP48</accession>
<dbReference type="Gene3D" id="2.40.30.170">
    <property type="match status" value="1"/>
</dbReference>
<keyword evidence="7" id="KW-1185">Reference proteome</keyword>
<reference evidence="7" key="1">
    <citation type="journal article" date="2019" name="Int. J. Syst. Evol. Microbiol.">
        <title>The Global Catalogue of Microorganisms (GCM) 10K type strain sequencing project: providing services to taxonomists for standard genome sequencing and annotation.</title>
        <authorList>
            <consortium name="The Broad Institute Genomics Platform"/>
            <consortium name="The Broad Institute Genome Sequencing Center for Infectious Disease"/>
            <person name="Wu L."/>
            <person name="Ma J."/>
        </authorList>
    </citation>
    <scope>NUCLEOTIDE SEQUENCE [LARGE SCALE GENOMIC DNA]</scope>
    <source>
        <strain evidence="7">JCM 16673</strain>
    </source>
</reference>
<sequence length="434" mass="45470">MNPPENVSNPAPQPVPQAAAPAAPAAPAAAVKPASGKRRVLLLITTVVLVLLLIAYGIWWVIFARHFESTDDAYVAGNVVQVTPQVSGTVIAINADDTELVEAGKPLIVLDAADANVALDQATAQLAQAVREVRTLFVNNGTLNANVTLRNSDLDRARADLARRQELIGSGAVSKEELEHARTALQSAESAVAATREQLASNRVLTDHTSVAQHPSVLRAAGQVQAAYLAASRTTLPAPITGYIAKRSVQVGQRVAAGAPLLSIVPLNRLWVDANFKEVQIASMRIGQPVTLHSDLYGSDVTYHGKVTGLAAGTGAAFALLPTQNASGNWIKVVQRVPVRIMLDPKELEAQPLRIGVSMQVKVDIADAAGTSLTSNAAARTAPRTSPVYQTMAFDTAGKDASELISRIIRENSGSDTGAGTGSAGTKKIVNATH</sequence>
<proteinExistence type="predicted"/>
<dbReference type="RefSeq" id="WP_344761754.1">
    <property type="nucleotide sequence ID" value="NZ_BAAAZE010000005.1"/>
</dbReference>
<evidence type="ECO:0000259" key="5">
    <source>
        <dbReference type="Pfam" id="PF25963"/>
    </source>
</evidence>
<feature type="domain" description="p-hydroxybenzoic acid efflux pump subunit AaeA-like beta-barrel" evidence="5">
    <location>
        <begin position="271"/>
        <end position="361"/>
    </location>
</feature>
<keyword evidence="3" id="KW-1133">Transmembrane helix</keyword>
<evidence type="ECO:0000313" key="6">
    <source>
        <dbReference type="EMBL" id="GAA4014500.1"/>
    </source>
</evidence>
<dbReference type="PANTHER" id="PTHR30386">
    <property type="entry name" value="MEMBRANE FUSION SUBUNIT OF EMRAB-TOLC MULTIDRUG EFFLUX PUMP"/>
    <property type="match status" value="1"/>
</dbReference>
<dbReference type="Pfam" id="PF25885">
    <property type="entry name" value="HH_EMRA"/>
    <property type="match status" value="1"/>
</dbReference>
<evidence type="ECO:0000313" key="7">
    <source>
        <dbReference type="Proteomes" id="UP001501353"/>
    </source>
</evidence>
<evidence type="ECO:0000256" key="2">
    <source>
        <dbReference type="SAM" id="MobiDB-lite"/>
    </source>
</evidence>
<dbReference type="InterPro" id="IPR058634">
    <property type="entry name" value="AaeA-lik-b-barrel"/>
</dbReference>
<organism evidence="6 7">
    <name type="scientific">Actimicrobium antarcticum</name>
    <dbReference type="NCBI Taxonomy" id="1051899"/>
    <lineage>
        <taxon>Bacteria</taxon>
        <taxon>Pseudomonadati</taxon>
        <taxon>Pseudomonadota</taxon>
        <taxon>Betaproteobacteria</taxon>
        <taxon>Burkholderiales</taxon>
        <taxon>Oxalobacteraceae</taxon>
        <taxon>Actimicrobium</taxon>
    </lineage>
</organism>
<dbReference type="InterPro" id="IPR050739">
    <property type="entry name" value="MFP"/>
</dbReference>
<keyword evidence="3" id="KW-0472">Membrane</keyword>
<evidence type="ECO:0000256" key="1">
    <source>
        <dbReference type="ARBA" id="ARBA00004196"/>
    </source>
</evidence>
<dbReference type="SUPFAM" id="SSF111369">
    <property type="entry name" value="HlyD-like secretion proteins"/>
    <property type="match status" value="2"/>
</dbReference>
<dbReference type="Gene3D" id="2.40.50.100">
    <property type="match status" value="1"/>
</dbReference>
<feature type="transmembrane region" description="Helical" evidence="3">
    <location>
        <begin position="40"/>
        <end position="62"/>
    </location>
</feature>
<dbReference type="Gene3D" id="1.10.287.470">
    <property type="entry name" value="Helix hairpin bin"/>
    <property type="match status" value="1"/>
</dbReference>
<evidence type="ECO:0000259" key="4">
    <source>
        <dbReference type="Pfam" id="PF25885"/>
    </source>
</evidence>
<gene>
    <name evidence="6" type="ORF">GCM10022212_06100</name>
</gene>
<dbReference type="Pfam" id="PF25963">
    <property type="entry name" value="Beta-barrel_AAEA"/>
    <property type="match status" value="1"/>
</dbReference>
<keyword evidence="3" id="KW-0812">Transmembrane</keyword>
<comment type="subcellular location">
    <subcellularLocation>
        <location evidence="1">Cell envelope</location>
    </subcellularLocation>
</comment>
<dbReference type="Proteomes" id="UP001501353">
    <property type="component" value="Unassembled WGS sequence"/>
</dbReference>
<protein>
    <submittedName>
        <fullName evidence="6">EmrA/EmrK family multidrug efflux transporter periplasmic adaptor subunit</fullName>
    </submittedName>
</protein>
<comment type="caution">
    <text evidence="6">The sequence shown here is derived from an EMBL/GenBank/DDBJ whole genome shotgun (WGS) entry which is preliminary data.</text>
</comment>
<dbReference type="InterPro" id="IPR058633">
    <property type="entry name" value="EmrA/FarA_HH"/>
</dbReference>
<name>A0ABP7SP48_9BURK</name>
<feature type="domain" description="Multidrug export protein EmrA/FarA alpha-helical hairpin" evidence="4">
    <location>
        <begin position="114"/>
        <end position="234"/>
    </location>
</feature>
<dbReference type="PANTHER" id="PTHR30386:SF19">
    <property type="entry name" value="MULTIDRUG EXPORT PROTEIN EMRA-RELATED"/>
    <property type="match status" value="1"/>
</dbReference>
<evidence type="ECO:0000256" key="3">
    <source>
        <dbReference type="SAM" id="Phobius"/>
    </source>
</evidence>
<feature type="region of interest" description="Disordered" evidence="2">
    <location>
        <begin position="411"/>
        <end position="434"/>
    </location>
</feature>